<feature type="region of interest" description="Disordered" evidence="1">
    <location>
        <begin position="162"/>
        <end position="193"/>
    </location>
</feature>
<dbReference type="Proteomes" id="UP000829354">
    <property type="component" value="Chromosome X"/>
</dbReference>
<feature type="region of interest" description="Disordered" evidence="1">
    <location>
        <begin position="1"/>
        <end position="22"/>
    </location>
</feature>
<feature type="compositionally biased region" description="Polar residues" evidence="1">
    <location>
        <begin position="322"/>
        <end position="338"/>
    </location>
</feature>
<organism evidence="2 3">
    <name type="scientific">Caenorhabditis briggsae</name>
    <dbReference type="NCBI Taxonomy" id="6238"/>
    <lineage>
        <taxon>Eukaryota</taxon>
        <taxon>Metazoa</taxon>
        <taxon>Ecdysozoa</taxon>
        <taxon>Nematoda</taxon>
        <taxon>Chromadorea</taxon>
        <taxon>Rhabditida</taxon>
        <taxon>Rhabditina</taxon>
        <taxon>Rhabditomorpha</taxon>
        <taxon>Rhabditoidea</taxon>
        <taxon>Rhabditidae</taxon>
        <taxon>Peloderinae</taxon>
        <taxon>Caenorhabditis</taxon>
    </lineage>
</organism>
<evidence type="ECO:0000313" key="2">
    <source>
        <dbReference type="EMBL" id="UMM41957.1"/>
    </source>
</evidence>
<feature type="compositionally biased region" description="Polar residues" evidence="1">
    <location>
        <begin position="165"/>
        <end position="185"/>
    </location>
</feature>
<gene>
    <name evidence="2" type="ORF">L5515_017980</name>
</gene>
<feature type="compositionally biased region" description="Basic and acidic residues" evidence="1">
    <location>
        <begin position="259"/>
        <end position="269"/>
    </location>
</feature>
<keyword evidence="3" id="KW-1185">Reference proteome</keyword>
<feature type="region of interest" description="Disordered" evidence="1">
    <location>
        <begin position="259"/>
        <end position="292"/>
    </location>
</feature>
<reference evidence="2 3" key="1">
    <citation type="submission" date="2022-04" db="EMBL/GenBank/DDBJ databases">
        <title>Chromosome-level reference genomes for two strains of Caenorhabditis briggsae: an improved platform for comparative genomics.</title>
        <authorList>
            <person name="Stevens L."/>
            <person name="Andersen E."/>
        </authorList>
    </citation>
    <scope>NUCLEOTIDE SEQUENCE [LARGE SCALE GENOMIC DNA]</scope>
    <source>
        <strain evidence="2">VX34</strain>
        <tissue evidence="2">Whole-organism</tissue>
    </source>
</reference>
<feature type="compositionally biased region" description="Basic and acidic residues" evidence="1">
    <location>
        <begin position="417"/>
        <end position="430"/>
    </location>
</feature>
<proteinExistence type="predicted"/>
<evidence type="ECO:0000256" key="1">
    <source>
        <dbReference type="SAM" id="MobiDB-lite"/>
    </source>
</evidence>
<name>A0AAE9FGV9_CAEBR</name>
<dbReference type="EMBL" id="CP092625">
    <property type="protein sequence ID" value="UMM41957.1"/>
    <property type="molecule type" value="Genomic_DNA"/>
</dbReference>
<accession>A0AAE9FGV9</accession>
<sequence length="439" mass="49435">MNPDSFCTDFKNQMQPSSGRRLSTSWDNEVKAAAKLAVPRVDQRRNSNTLAQLLECHRQLSLHDQSFEDEDDAATLRVPSRRASVGSRRPSVAEMLIDSGVANKTTDDCVMVQQTLGTSTTLFFQKNPLVDNLDLRPSPFERGLYNFDDSIKEMPPLKYVGTPRPSIQMTTSPRPSLLAKSSPSIDESDEERTPTLANHVLRPTIGERGLPAMKFTPVLANGQLQPRGRTLHKQPRADPRFDFELDKIIANRRRIVDEEETRRERENHIRPRSQTTSSIHHRPHNFDGRGPYQVKAGNVMEELRTQMESGEVDRIVKEKKTTTLSPTGVPVQNPNRRSITVEGSLPELLDRPYVRASPSDQTLPDGKTPTKTVTIRVPPDQPNQSRGHFIHRSPTPSPNNVRLLTADEKKALRHNASKFEPKPPTDHPLDDAADNCRQS</sequence>
<dbReference type="AlphaFoldDB" id="A0AAE9FGV9"/>
<feature type="compositionally biased region" description="Polar residues" evidence="1">
    <location>
        <begin position="10"/>
        <end position="22"/>
    </location>
</feature>
<feature type="region of interest" description="Disordered" evidence="1">
    <location>
        <begin position="320"/>
        <end position="439"/>
    </location>
</feature>
<evidence type="ECO:0000313" key="3">
    <source>
        <dbReference type="Proteomes" id="UP000829354"/>
    </source>
</evidence>
<protein>
    <submittedName>
        <fullName evidence="2">Uncharacterized protein</fullName>
    </submittedName>
</protein>